<proteinExistence type="predicted"/>
<name>A0A429ZPS0_9ENTE</name>
<dbReference type="RefSeq" id="WP_126779501.1">
    <property type="nucleotide sequence ID" value="NZ_NGJU01000009.1"/>
</dbReference>
<dbReference type="InterPro" id="IPR019277">
    <property type="entry name" value="DUF2304"/>
</dbReference>
<keyword evidence="1" id="KW-0812">Transmembrane</keyword>
<reference evidence="2 3" key="1">
    <citation type="submission" date="2017-05" db="EMBL/GenBank/DDBJ databases">
        <title>Vagococcus spp. assemblies.</title>
        <authorList>
            <person name="Gulvik C.A."/>
        </authorList>
    </citation>
    <scope>NUCLEOTIDE SEQUENCE [LARGE SCALE GENOMIC DNA]</scope>
    <source>
        <strain evidence="2 3">NCFB 2777</strain>
    </source>
</reference>
<gene>
    <name evidence="2" type="ORF">CBF35_06995</name>
</gene>
<evidence type="ECO:0000313" key="3">
    <source>
        <dbReference type="Proteomes" id="UP000287239"/>
    </source>
</evidence>
<keyword evidence="3" id="KW-1185">Reference proteome</keyword>
<accession>A0A429ZPS0</accession>
<feature type="transmembrane region" description="Helical" evidence="1">
    <location>
        <begin position="67"/>
        <end position="86"/>
    </location>
</feature>
<dbReference type="EMBL" id="NGJU01000009">
    <property type="protein sequence ID" value="RST95710.1"/>
    <property type="molecule type" value="Genomic_DNA"/>
</dbReference>
<dbReference type="GeneID" id="98568112"/>
<keyword evidence="1" id="KW-1133">Transmembrane helix</keyword>
<dbReference type="Proteomes" id="UP000287239">
    <property type="component" value="Unassembled WGS sequence"/>
</dbReference>
<feature type="transmembrane region" description="Helical" evidence="1">
    <location>
        <begin position="6"/>
        <end position="22"/>
    </location>
</feature>
<protein>
    <recommendedName>
        <fullName evidence="4">Glycosyl transferase</fullName>
    </recommendedName>
</protein>
<sequence length="112" mass="12675">MLLQLFVLAIALLFVTYILKMVSKNQLLIHHSLIWLLLGLTMVVFAIFPHLPGIISSALGFELPLNFLMFISIIFLFVQLFSVTSASSKKNETIKILVQEVSLLKNKQSDKE</sequence>
<evidence type="ECO:0008006" key="4">
    <source>
        <dbReference type="Google" id="ProtNLM"/>
    </source>
</evidence>
<evidence type="ECO:0000313" key="2">
    <source>
        <dbReference type="EMBL" id="RST95710.1"/>
    </source>
</evidence>
<dbReference type="Pfam" id="PF10066">
    <property type="entry name" value="DUF2304"/>
    <property type="match status" value="1"/>
</dbReference>
<dbReference type="OrthoDB" id="3196928at2"/>
<organism evidence="2 3">
    <name type="scientific">Vagococcus salmoninarum</name>
    <dbReference type="NCBI Taxonomy" id="2739"/>
    <lineage>
        <taxon>Bacteria</taxon>
        <taxon>Bacillati</taxon>
        <taxon>Bacillota</taxon>
        <taxon>Bacilli</taxon>
        <taxon>Lactobacillales</taxon>
        <taxon>Enterococcaceae</taxon>
        <taxon>Vagococcus</taxon>
    </lineage>
</organism>
<comment type="caution">
    <text evidence="2">The sequence shown here is derived from an EMBL/GenBank/DDBJ whole genome shotgun (WGS) entry which is preliminary data.</text>
</comment>
<keyword evidence="1" id="KW-0472">Membrane</keyword>
<feature type="transmembrane region" description="Helical" evidence="1">
    <location>
        <begin position="34"/>
        <end position="55"/>
    </location>
</feature>
<dbReference type="AlphaFoldDB" id="A0A429ZPS0"/>
<evidence type="ECO:0000256" key="1">
    <source>
        <dbReference type="SAM" id="Phobius"/>
    </source>
</evidence>